<feature type="region of interest" description="Disordered" evidence="1">
    <location>
        <begin position="33"/>
        <end position="59"/>
    </location>
</feature>
<accession>A0ABM7IJN1</accession>
<dbReference type="EMBL" id="AP022577">
    <property type="protein sequence ID" value="BBX86918.1"/>
    <property type="molecule type" value="Genomic_DNA"/>
</dbReference>
<evidence type="ECO:0000313" key="3">
    <source>
        <dbReference type="Proteomes" id="UP000465609"/>
    </source>
</evidence>
<evidence type="ECO:0000256" key="1">
    <source>
        <dbReference type="SAM" id="MobiDB-lite"/>
    </source>
</evidence>
<keyword evidence="3" id="KW-1185">Reference proteome</keyword>
<protein>
    <submittedName>
        <fullName evidence="2">Uncharacterized protein</fullName>
    </submittedName>
</protein>
<dbReference type="Proteomes" id="UP000465609">
    <property type="component" value="Chromosome"/>
</dbReference>
<gene>
    <name evidence="2" type="ORF">MAUB_47910</name>
</gene>
<sequence length="120" mass="12876">MKPIIRHRQWANTVQEALERDADRDKPRGRYALPARLFGQSPTAPPTPVPTTTDGRTVVPSCTSPVDPVTEFAGPSPTATRFSMVPNPSDPANDVINWAAFAPDSLNDPMDPNDPGGLTG</sequence>
<organism evidence="2 3">
    <name type="scientific">Mycolicibacterium aubagnense</name>
    <dbReference type="NCBI Taxonomy" id="319707"/>
    <lineage>
        <taxon>Bacteria</taxon>
        <taxon>Bacillati</taxon>
        <taxon>Actinomycetota</taxon>
        <taxon>Actinomycetes</taxon>
        <taxon>Mycobacteriales</taxon>
        <taxon>Mycobacteriaceae</taxon>
        <taxon>Mycolicibacterium</taxon>
    </lineage>
</organism>
<proteinExistence type="predicted"/>
<name>A0ABM7IJN1_9MYCO</name>
<feature type="compositionally biased region" description="Low complexity" evidence="1">
    <location>
        <begin position="50"/>
        <end position="59"/>
    </location>
</feature>
<evidence type="ECO:0000313" key="2">
    <source>
        <dbReference type="EMBL" id="BBX86918.1"/>
    </source>
</evidence>
<reference evidence="2 3" key="1">
    <citation type="journal article" date="2019" name="Emerg. Microbes Infect.">
        <title>Comprehensive subspecies identification of 175 nontuberculous mycobacteria species based on 7547 genomic profiles.</title>
        <authorList>
            <person name="Matsumoto Y."/>
            <person name="Kinjo T."/>
            <person name="Motooka D."/>
            <person name="Nabeya D."/>
            <person name="Jung N."/>
            <person name="Uechi K."/>
            <person name="Horii T."/>
            <person name="Iida T."/>
            <person name="Fujita J."/>
            <person name="Nakamura S."/>
        </authorList>
    </citation>
    <scope>NUCLEOTIDE SEQUENCE [LARGE SCALE GENOMIC DNA]</scope>
    <source>
        <strain evidence="2 3">JCM 15296</strain>
    </source>
</reference>